<reference evidence="1 2" key="1">
    <citation type="submission" date="2019-04" db="EMBL/GenBank/DDBJ databases">
        <title>Streptomyces lasaliensis sp. nov., an Actinomycete isolated from soil which produces the polyether antibiotic lasalocid.</title>
        <authorList>
            <person name="Erwin G."/>
            <person name="Haber C."/>
        </authorList>
    </citation>
    <scope>NUCLEOTIDE SEQUENCE [LARGE SCALE GENOMIC DNA]</scope>
    <source>
        <strain evidence="1 2">X-537</strain>
    </source>
</reference>
<name>A0A4U5WJ92_STRLS</name>
<protein>
    <submittedName>
        <fullName evidence="1">Uncharacterized protein</fullName>
    </submittedName>
</protein>
<accession>A0A4U5WJ92</accession>
<organism evidence="1 2">
    <name type="scientific">Streptomyces lasalocidi</name>
    <name type="common">Streptomyces lasaliensis</name>
    <dbReference type="NCBI Taxonomy" id="324833"/>
    <lineage>
        <taxon>Bacteria</taxon>
        <taxon>Bacillati</taxon>
        <taxon>Actinomycetota</taxon>
        <taxon>Actinomycetes</taxon>
        <taxon>Kitasatosporales</taxon>
        <taxon>Streptomycetaceae</taxon>
        <taxon>Streptomyces</taxon>
    </lineage>
</organism>
<dbReference type="AlphaFoldDB" id="A0A4U5WJ92"/>
<comment type="caution">
    <text evidence="1">The sequence shown here is derived from an EMBL/GenBank/DDBJ whole genome shotgun (WGS) entry which is preliminary data.</text>
</comment>
<dbReference type="Pfam" id="PF19674">
    <property type="entry name" value="DUF6177"/>
    <property type="match status" value="1"/>
</dbReference>
<evidence type="ECO:0000313" key="1">
    <source>
        <dbReference type="EMBL" id="TKT02108.1"/>
    </source>
</evidence>
<keyword evidence="2" id="KW-1185">Reference proteome</keyword>
<dbReference type="OrthoDB" id="5103427at2"/>
<dbReference type="InterPro" id="IPR046175">
    <property type="entry name" value="DUF6177"/>
</dbReference>
<proteinExistence type="predicted"/>
<evidence type="ECO:0000313" key="2">
    <source>
        <dbReference type="Proteomes" id="UP000305929"/>
    </source>
</evidence>
<gene>
    <name evidence="1" type="ORF">E4U91_19800</name>
</gene>
<dbReference type="Proteomes" id="UP000305929">
    <property type="component" value="Unassembled WGS sequence"/>
</dbReference>
<sequence length="462" mass="49018">MAQDVIVLTPKIPDARSLLVGLFAGGPELRLTEDHGGGVVQLCSPDGVPLVTVEAPLLVHTPGEAERLLGPEVSAPPLPYWWTETRASSAVPEATPLAGSVGGRLTTLLGGTVWPPQTATTRTVEIPGDRDRTDTARHDGFAATVDVLTESTAVVLSDRPVLPLTTRLADTLRTATAANRALHLVTPPHTRLTLPLRRALGGSPNRWVVQDPQGGYYDGSSGIRLAWRDGTFTAATDTEPPVPAVAPERRLTLTFRTVQVPDADLTLGLGLEAAWRRLTGAPPVGWSTAEPVNLPWSPAQLTDLARTRAPAPTHVVAIGRPDRPGIATLRVSRTTAGVAQDVTLSLGYASPTDVPIDVIESLAELLVTEHRLTTMLTTLQAGRSDLTFAPGPEVPPVPLSFTLGARDVHCVGLAHAGHPPLPTPPRRLGRPSAPALHYLFADSPDTDPWAQLRRLTAHLKSP</sequence>
<dbReference type="EMBL" id="SZNQ01000001">
    <property type="protein sequence ID" value="TKT02108.1"/>
    <property type="molecule type" value="Genomic_DNA"/>
</dbReference>